<sequence>MEYSFCDLTSKMGTYMCYDDRKPSDKMACVEQNKLESKGEECKCADVKSKMEDGGVHTRRAESGNQSPQENQQSLGPEFLVL</sequence>
<reference evidence="2" key="1">
    <citation type="submission" date="2018-11" db="EMBL/GenBank/DDBJ databases">
        <authorList>
            <consortium name="Pathogen Informatics"/>
        </authorList>
    </citation>
    <scope>NUCLEOTIDE SEQUENCE</scope>
</reference>
<proteinExistence type="predicted"/>
<comment type="caution">
    <text evidence="2">The sequence shown here is derived from an EMBL/GenBank/DDBJ whole genome shotgun (WGS) entry which is preliminary data.</text>
</comment>
<name>A0A3S5CJY1_9PLAT</name>
<gene>
    <name evidence="2" type="ORF">PXEA_LOCUS7917</name>
</gene>
<feature type="compositionally biased region" description="Polar residues" evidence="1">
    <location>
        <begin position="63"/>
        <end position="75"/>
    </location>
</feature>
<feature type="compositionally biased region" description="Basic and acidic residues" evidence="1">
    <location>
        <begin position="50"/>
        <end position="62"/>
    </location>
</feature>
<dbReference type="AlphaFoldDB" id="A0A3S5CJY1"/>
<protein>
    <submittedName>
        <fullName evidence="2">Uncharacterized protein</fullName>
    </submittedName>
</protein>
<dbReference type="Proteomes" id="UP000784294">
    <property type="component" value="Unassembled WGS sequence"/>
</dbReference>
<keyword evidence="3" id="KW-1185">Reference proteome</keyword>
<accession>A0A3S5CJY1</accession>
<dbReference type="EMBL" id="CAAALY010021287">
    <property type="protein sequence ID" value="VEL14477.1"/>
    <property type="molecule type" value="Genomic_DNA"/>
</dbReference>
<evidence type="ECO:0000313" key="2">
    <source>
        <dbReference type="EMBL" id="VEL14477.1"/>
    </source>
</evidence>
<evidence type="ECO:0000313" key="3">
    <source>
        <dbReference type="Proteomes" id="UP000784294"/>
    </source>
</evidence>
<evidence type="ECO:0000256" key="1">
    <source>
        <dbReference type="SAM" id="MobiDB-lite"/>
    </source>
</evidence>
<organism evidence="2 3">
    <name type="scientific">Protopolystoma xenopodis</name>
    <dbReference type="NCBI Taxonomy" id="117903"/>
    <lineage>
        <taxon>Eukaryota</taxon>
        <taxon>Metazoa</taxon>
        <taxon>Spiralia</taxon>
        <taxon>Lophotrochozoa</taxon>
        <taxon>Platyhelminthes</taxon>
        <taxon>Monogenea</taxon>
        <taxon>Polyopisthocotylea</taxon>
        <taxon>Polystomatidea</taxon>
        <taxon>Polystomatidae</taxon>
        <taxon>Protopolystoma</taxon>
    </lineage>
</organism>
<feature type="region of interest" description="Disordered" evidence="1">
    <location>
        <begin position="50"/>
        <end position="82"/>
    </location>
</feature>